<dbReference type="InterPro" id="IPR051533">
    <property type="entry name" value="WaaL-like"/>
</dbReference>
<keyword evidence="1" id="KW-0802">TPR repeat</keyword>
<feature type="transmembrane region" description="Helical" evidence="3">
    <location>
        <begin position="422"/>
        <end position="439"/>
    </location>
</feature>
<evidence type="ECO:0000313" key="4">
    <source>
        <dbReference type="EMBL" id="OGF24072.1"/>
    </source>
</evidence>
<dbReference type="InterPro" id="IPR011990">
    <property type="entry name" value="TPR-like_helical_dom_sf"/>
</dbReference>
<feature type="transmembrane region" description="Helical" evidence="3">
    <location>
        <begin position="83"/>
        <end position="101"/>
    </location>
</feature>
<feature type="transmembrane region" description="Helical" evidence="3">
    <location>
        <begin position="51"/>
        <end position="71"/>
    </location>
</feature>
<dbReference type="EMBL" id="MFFW01000038">
    <property type="protein sequence ID" value="OGF24072.1"/>
    <property type="molecule type" value="Genomic_DNA"/>
</dbReference>
<reference evidence="4 5" key="1">
    <citation type="journal article" date="2016" name="Nat. Commun.">
        <title>Thousands of microbial genomes shed light on interconnected biogeochemical processes in an aquifer system.</title>
        <authorList>
            <person name="Anantharaman K."/>
            <person name="Brown C.T."/>
            <person name="Hug L.A."/>
            <person name="Sharon I."/>
            <person name="Castelle C.J."/>
            <person name="Probst A.J."/>
            <person name="Thomas B.C."/>
            <person name="Singh A."/>
            <person name="Wilkins M.J."/>
            <person name="Karaoz U."/>
            <person name="Brodie E.L."/>
            <person name="Williams K.H."/>
            <person name="Hubbard S.S."/>
            <person name="Banfield J.F."/>
        </authorList>
    </citation>
    <scope>NUCLEOTIDE SEQUENCE [LARGE SCALE GENOMIC DNA]</scope>
</reference>
<dbReference type="Proteomes" id="UP000178783">
    <property type="component" value="Unassembled WGS sequence"/>
</dbReference>
<keyword evidence="3" id="KW-0472">Membrane</keyword>
<dbReference type="PANTHER" id="PTHR37422:SF13">
    <property type="entry name" value="LIPOPOLYSACCHARIDE BIOSYNTHESIS PROTEIN PA4999-RELATED"/>
    <property type="match status" value="1"/>
</dbReference>
<dbReference type="AlphaFoldDB" id="A0A1F5SBY3"/>
<keyword evidence="3" id="KW-1133">Transmembrane helix</keyword>
<dbReference type="PANTHER" id="PTHR37422">
    <property type="entry name" value="TEICHURONIC ACID BIOSYNTHESIS PROTEIN TUAE"/>
    <property type="match status" value="1"/>
</dbReference>
<dbReference type="SUPFAM" id="SSF48452">
    <property type="entry name" value="TPR-like"/>
    <property type="match status" value="2"/>
</dbReference>
<evidence type="ECO:0000313" key="5">
    <source>
        <dbReference type="Proteomes" id="UP000178783"/>
    </source>
</evidence>
<evidence type="ECO:0000256" key="1">
    <source>
        <dbReference type="PROSITE-ProRule" id="PRU00339"/>
    </source>
</evidence>
<dbReference type="PROSITE" id="PS50005">
    <property type="entry name" value="TPR"/>
    <property type="match status" value="1"/>
</dbReference>
<gene>
    <name evidence="4" type="ORF">A3H66_00850</name>
</gene>
<comment type="caution">
    <text evidence="4">The sequence shown here is derived from an EMBL/GenBank/DDBJ whole genome shotgun (WGS) entry which is preliminary data.</text>
</comment>
<sequence>MEEKKILSKHQSATTHGLDFVINGAIFLAFFLCPLFFTGLVAQNIGFEKMILFYFLALLGAVAWVTKAVIIGELNIKRTPLDWPIVGLLAVYIISTILSVSQKDSLIGVYGDPAKSLAAVAIFIIFYYLVINNINQKRIKLLFWGLVGSTALTVIYSLLQLLGKHILPLDFTRAISFNPLGTASGLTMYLVISLPLLVIALAQIGEIHLGLKNKAALIAIRAVLGAVILLSLFVLTLLNGFTFWPAAIVGIVIVLMFLLSKIIKITSSNLVIPIATFLLLIILLVLGNFNIMSLNLPTEVSLSRRTSWAIAKASLMQDPFLGSGPATFVYDFVKYKGEDFNALPLWNVRFDNPSGYLFELAATVGGLGALAAVVILLIALSICFLTLIKAQRNETQSILLALFSSFITVLIFALLFSLSSSIILISAMISILAVAVAIINYPDKFKDLNLSFRASPKYALALAAIFLSLSAGVVILFTLGVKMYLADYYAKQSVLAADLNQKINKISQAIILAPYQDVYYINLANNYMAVANQEAQGGRNQSVIENSLSLAIEKGKKAIEISPNNVADSEAMALIYENASFYVRGALEWAETLYNKNITLEPNNPTPFIRMALINMARANAETAKPEINHHINEAIKQYDLAIGKKNDLGAAYYGKAIAYEKLGSINDAVDQLQKAVLLTRDNVDYRFELGRLYFNRGMSQNQLSQNAAENITAGEESSGDLSVSGGQGGSAVKNDDVKTAEQLFLSIIQTTPNHANALYSLALLYQKTGETANAKLVVGQLLRVVTDQPSIDVIKKQFAGLY</sequence>
<dbReference type="STRING" id="1797989.A3H66_00850"/>
<feature type="transmembrane region" description="Helical" evidence="3">
    <location>
        <begin position="216"/>
        <end position="235"/>
    </location>
</feature>
<feature type="transmembrane region" description="Helical" evidence="3">
    <location>
        <begin position="271"/>
        <end position="291"/>
    </location>
</feature>
<feature type="transmembrane region" description="Helical" evidence="3">
    <location>
        <begin position="142"/>
        <end position="163"/>
    </location>
</feature>
<protein>
    <submittedName>
        <fullName evidence="4">Uncharacterized protein</fullName>
    </submittedName>
</protein>
<evidence type="ECO:0000256" key="3">
    <source>
        <dbReference type="SAM" id="Phobius"/>
    </source>
</evidence>
<dbReference type="SMART" id="SM00028">
    <property type="entry name" value="TPR"/>
    <property type="match status" value="3"/>
</dbReference>
<name>A0A1F5SBY3_9BACT</name>
<feature type="transmembrane region" description="Helical" evidence="3">
    <location>
        <begin position="241"/>
        <end position="259"/>
    </location>
</feature>
<proteinExistence type="predicted"/>
<feature type="region of interest" description="Disordered" evidence="2">
    <location>
        <begin position="706"/>
        <end position="731"/>
    </location>
</feature>
<dbReference type="InterPro" id="IPR019734">
    <property type="entry name" value="TPR_rpt"/>
</dbReference>
<feature type="repeat" description="TPR" evidence="1">
    <location>
        <begin position="650"/>
        <end position="683"/>
    </location>
</feature>
<feature type="transmembrane region" description="Helical" evidence="3">
    <location>
        <begin position="397"/>
        <end position="416"/>
    </location>
</feature>
<keyword evidence="3" id="KW-0812">Transmembrane</keyword>
<dbReference type="Gene3D" id="1.25.40.10">
    <property type="entry name" value="Tetratricopeptide repeat domain"/>
    <property type="match status" value="3"/>
</dbReference>
<feature type="transmembrane region" description="Helical" evidence="3">
    <location>
        <begin position="360"/>
        <end position="385"/>
    </location>
</feature>
<feature type="transmembrane region" description="Helical" evidence="3">
    <location>
        <begin position="20"/>
        <end position="45"/>
    </location>
</feature>
<feature type="transmembrane region" description="Helical" evidence="3">
    <location>
        <begin position="460"/>
        <end position="485"/>
    </location>
</feature>
<accession>A0A1F5SBY3</accession>
<evidence type="ECO:0000256" key="2">
    <source>
        <dbReference type="SAM" id="MobiDB-lite"/>
    </source>
</evidence>
<feature type="transmembrane region" description="Helical" evidence="3">
    <location>
        <begin position="113"/>
        <end position="130"/>
    </location>
</feature>
<organism evidence="4 5">
    <name type="scientific">Candidatus Falkowbacteria bacterium RIFCSPLOWO2_02_FULL_45_21</name>
    <dbReference type="NCBI Taxonomy" id="1797989"/>
    <lineage>
        <taxon>Bacteria</taxon>
        <taxon>Candidatus Falkowiibacteriota</taxon>
    </lineage>
</organism>
<feature type="transmembrane region" description="Helical" evidence="3">
    <location>
        <begin position="183"/>
        <end position="204"/>
    </location>
</feature>